<dbReference type="EMBL" id="JACEIB010000006">
    <property type="protein sequence ID" value="MBA2934208.1"/>
    <property type="molecule type" value="Genomic_DNA"/>
</dbReference>
<evidence type="ECO:0000313" key="4">
    <source>
        <dbReference type="Proteomes" id="UP000570166"/>
    </source>
</evidence>
<sequence>MPVRILHLHSTFSLGGKEARAVRLMNAFGDRAHHVVLSAVPDALGAREAIDPGVVAEFPGDAAPSLIGRPGPRRYWHFARYMAGFDLVLSYNWGAMDGVAARRLYAGAMQLPPLIHHEDGFNADELVRQKPARVWFRRAMLGAAHRLVVPSERLEGIARTVWRQPAARVRRIANGIPLERFGLPEPDAIPGFRRAPGDIVVGTMAGLRAVKNLPRLVRVFARSGAAGRLVIVGEGPERDAILSVAQAEGVTDRLLMPGFLADPARYVGHFDIFALSSDSEQFPISLIEAMAAGLPVVSTDVGDIRSMVSAENRRYVLPVEDEAGLAEALGRLIANRDIRHRLGSANRAVALQRYDEKTMIAAYATLYGEAIGRPRAFIKQD</sequence>
<keyword evidence="4" id="KW-1185">Reference proteome</keyword>
<protein>
    <submittedName>
        <fullName evidence="3">Glycosyltransferase</fullName>
    </submittedName>
</protein>
<dbReference type="InterPro" id="IPR028098">
    <property type="entry name" value="Glyco_trans_4-like_N"/>
</dbReference>
<dbReference type="GO" id="GO:0016757">
    <property type="term" value="F:glycosyltransferase activity"/>
    <property type="evidence" value="ECO:0007669"/>
    <property type="project" value="InterPro"/>
</dbReference>
<dbReference type="Proteomes" id="UP000570166">
    <property type="component" value="Unassembled WGS sequence"/>
</dbReference>
<dbReference type="RefSeq" id="WP_160365715.1">
    <property type="nucleotide sequence ID" value="NZ_JACEIB010000006.1"/>
</dbReference>
<proteinExistence type="predicted"/>
<accession>A0A838L9M2</accession>
<evidence type="ECO:0000259" key="1">
    <source>
        <dbReference type="Pfam" id="PF00534"/>
    </source>
</evidence>
<dbReference type="Gene3D" id="3.40.50.2000">
    <property type="entry name" value="Glycogen Phosphorylase B"/>
    <property type="match status" value="2"/>
</dbReference>
<evidence type="ECO:0000313" key="3">
    <source>
        <dbReference type="EMBL" id="MBA2934208.1"/>
    </source>
</evidence>
<name>A0A838L9M2_9SPHN</name>
<reference evidence="3 4" key="1">
    <citation type="submission" date="2020-07" db="EMBL/GenBank/DDBJ databases">
        <authorList>
            <person name="Sun Q."/>
        </authorList>
    </citation>
    <scope>NUCLEOTIDE SEQUENCE [LARGE SCALE GENOMIC DNA]</scope>
    <source>
        <strain evidence="3 4">CGMCC 1.13654</strain>
    </source>
</reference>
<feature type="domain" description="Glycosyl transferase family 1" evidence="1">
    <location>
        <begin position="196"/>
        <end position="347"/>
    </location>
</feature>
<dbReference type="Pfam" id="PF13439">
    <property type="entry name" value="Glyco_transf_4"/>
    <property type="match status" value="1"/>
</dbReference>
<feature type="domain" description="Glycosyltransferase subfamily 4-like N-terminal" evidence="2">
    <location>
        <begin position="15"/>
        <end position="180"/>
    </location>
</feature>
<keyword evidence="3" id="KW-0808">Transferase</keyword>
<dbReference type="PANTHER" id="PTHR12526:SF630">
    <property type="entry name" value="GLYCOSYLTRANSFERASE"/>
    <property type="match status" value="1"/>
</dbReference>
<dbReference type="SUPFAM" id="SSF53756">
    <property type="entry name" value="UDP-Glycosyltransferase/glycogen phosphorylase"/>
    <property type="match status" value="1"/>
</dbReference>
<dbReference type="InterPro" id="IPR001296">
    <property type="entry name" value="Glyco_trans_1"/>
</dbReference>
<dbReference type="PANTHER" id="PTHR12526">
    <property type="entry name" value="GLYCOSYLTRANSFERASE"/>
    <property type="match status" value="1"/>
</dbReference>
<dbReference type="Pfam" id="PF00534">
    <property type="entry name" value="Glycos_transf_1"/>
    <property type="match status" value="1"/>
</dbReference>
<organism evidence="3 4">
    <name type="scientific">Sphingomonas chungangi</name>
    <dbReference type="NCBI Taxonomy" id="2683589"/>
    <lineage>
        <taxon>Bacteria</taxon>
        <taxon>Pseudomonadati</taxon>
        <taxon>Pseudomonadota</taxon>
        <taxon>Alphaproteobacteria</taxon>
        <taxon>Sphingomonadales</taxon>
        <taxon>Sphingomonadaceae</taxon>
        <taxon>Sphingomonas</taxon>
    </lineage>
</organism>
<comment type="caution">
    <text evidence="3">The sequence shown here is derived from an EMBL/GenBank/DDBJ whole genome shotgun (WGS) entry which is preliminary data.</text>
</comment>
<evidence type="ECO:0000259" key="2">
    <source>
        <dbReference type="Pfam" id="PF13439"/>
    </source>
</evidence>
<gene>
    <name evidence="3" type="ORF">HZF05_08850</name>
</gene>
<dbReference type="CDD" id="cd03811">
    <property type="entry name" value="GT4_GT28_WabH-like"/>
    <property type="match status" value="1"/>
</dbReference>
<dbReference type="AlphaFoldDB" id="A0A838L9M2"/>